<protein>
    <submittedName>
        <fullName evidence="1">Molecular chaperone Hsp90</fullName>
    </submittedName>
</protein>
<dbReference type="AlphaFoldDB" id="A0A923LTQ6"/>
<dbReference type="EMBL" id="JACOPL010000002">
    <property type="protein sequence ID" value="MBC5724281.1"/>
    <property type="molecule type" value="Genomic_DNA"/>
</dbReference>
<reference evidence="1" key="1">
    <citation type="submission" date="2020-08" db="EMBL/GenBank/DDBJ databases">
        <title>Genome public.</title>
        <authorList>
            <person name="Liu C."/>
            <person name="Sun Q."/>
        </authorList>
    </citation>
    <scope>NUCLEOTIDE SEQUENCE</scope>
    <source>
        <strain evidence="1">NSJ-28</strain>
    </source>
</reference>
<proteinExistence type="predicted"/>
<comment type="caution">
    <text evidence="1">The sequence shown here is derived from an EMBL/GenBank/DDBJ whole genome shotgun (WGS) entry which is preliminary data.</text>
</comment>
<accession>A0A923LTQ6</accession>
<keyword evidence="2" id="KW-1185">Reference proteome</keyword>
<dbReference type="RefSeq" id="WP_107631347.1">
    <property type="nucleotide sequence ID" value="NZ_JACOPL010000002.1"/>
</dbReference>
<evidence type="ECO:0000313" key="1">
    <source>
        <dbReference type="EMBL" id="MBC5724281.1"/>
    </source>
</evidence>
<dbReference type="Proteomes" id="UP000606499">
    <property type="component" value="Unassembled WGS sequence"/>
</dbReference>
<name>A0A923LTQ6_9FIRM</name>
<sequence>MDRQILEYVTAKTHELMQAPTCSSETKAAAQAWLSAVGTAAEKEQTGKYVEELEADIMPIDNLIGFAGSEQGAAYFGADTAAGIVAHAKEIKAAGAQYCDCPACAIVADILAKKEDILK</sequence>
<organism evidence="1 2">
    <name type="scientific">Agathobaculum faecis</name>
    <dbReference type="NCBI Taxonomy" id="2763013"/>
    <lineage>
        <taxon>Bacteria</taxon>
        <taxon>Bacillati</taxon>
        <taxon>Bacillota</taxon>
        <taxon>Clostridia</taxon>
        <taxon>Eubacteriales</taxon>
        <taxon>Butyricicoccaceae</taxon>
        <taxon>Agathobaculum</taxon>
    </lineage>
</organism>
<gene>
    <name evidence="1" type="ORF">H8S45_02200</name>
</gene>
<evidence type="ECO:0000313" key="2">
    <source>
        <dbReference type="Proteomes" id="UP000606499"/>
    </source>
</evidence>